<keyword evidence="5" id="KW-0418">Kinase</keyword>
<dbReference type="InterPro" id="IPR013767">
    <property type="entry name" value="PAS_fold"/>
</dbReference>
<dbReference type="InterPro" id="IPR003018">
    <property type="entry name" value="GAF"/>
</dbReference>
<feature type="modified residue" description="4-aspartylphosphate" evidence="7">
    <location>
        <position position="1984"/>
    </location>
</feature>
<dbReference type="SUPFAM" id="SSF52172">
    <property type="entry name" value="CheY-like"/>
    <property type="match status" value="1"/>
</dbReference>
<feature type="domain" description="Histidine kinase" evidence="9">
    <location>
        <begin position="1675"/>
        <end position="1896"/>
    </location>
</feature>
<accession>A0ABP8ZZ71</accession>
<evidence type="ECO:0000259" key="11">
    <source>
        <dbReference type="PROSITE" id="PS50112"/>
    </source>
</evidence>
<feature type="transmembrane region" description="Helical" evidence="8">
    <location>
        <begin position="868"/>
        <end position="885"/>
    </location>
</feature>
<feature type="transmembrane region" description="Helical" evidence="8">
    <location>
        <begin position="786"/>
        <end position="809"/>
    </location>
</feature>
<name>A0ABP8ZZ71_9FLAO</name>
<feature type="domain" description="PAC" evidence="12">
    <location>
        <begin position="1607"/>
        <end position="1658"/>
    </location>
</feature>
<evidence type="ECO:0000256" key="4">
    <source>
        <dbReference type="ARBA" id="ARBA00022679"/>
    </source>
</evidence>
<dbReference type="InterPro" id="IPR035965">
    <property type="entry name" value="PAS-like_dom_sf"/>
</dbReference>
<dbReference type="Gene3D" id="3.30.450.40">
    <property type="match status" value="2"/>
</dbReference>
<dbReference type="SMART" id="SM00448">
    <property type="entry name" value="REC"/>
    <property type="match status" value="1"/>
</dbReference>
<keyword evidence="8" id="KW-1133">Transmembrane helix</keyword>
<dbReference type="SUPFAM" id="SSF47384">
    <property type="entry name" value="Homodimeric domain of signal transducing histidine kinase"/>
    <property type="match status" value="1"/>
</dbReference>
<dbReference type="InterPro" id="IPR029016">
    <property type="entry name" value="GAF-like_dom_sf"/>
</dbReference>
<dbReference type="CDD" id="cd16922">
    <property type="entry name" value="HATPase_EvgS-ArcB-TorS-like"/>
    <property type="match status" value="1"/>
</dbReference>
<keyword evidence="14" id="KW-1185">Reference proteome</keyword>
<dbReference type="Gene3D" id="3.30.450.20">
    <property type="entry name" value="PAS domain"/>
    <property type="match status" value="3"/>
</dbReference>
<dbReference type="Pfam" id="PF00512">
    <property type="entry name" value="HisKA"/>
    <property type="match status" value="1"/>
</dbReference>
<dbReference type="InterPro" id="IPR003661">
    <property type="entry name" value="HisK_dim/P_dom"/>
</dbReference>
<dbReference type="SMART" id="SM00086">
    <property type="entry name" value="PAC"/>
    <property type="match status" value="3"/>
</dbReference>
<dbReference type="EMBL" id="BAABIP010000017">
    <property type="protein sequence ID" value="GAA4769917.1"/>
    <property type="molecule type" value="Genomic_DNA"/>
</dbReference>
<dbReference type="SMART" id="SM00065">
    <property type="entry name" value="GAF"/>
    <property type="match status" value="2"/>
</dbReference>
<dbReference type="InterPro" id="IPR011006">
    <property type="entry name" value="CheY-like_superfamily"/>
</dbReference>
<dbReference type="InterPro" id="IPR013655">
    <property type="entry name" value="PAS_fold_3"/>
</dbReference>
<dbReference type="InterPro" id="IPR001610">
    <property type="entry name" value="PAC"/>
</dbReference>
<comment type="catalytic activity">
    <reaction evidence="1">
        <text>ATP + protein L-histidine = ADP + protein N-phospho-L-histidine.</text>
        <dbReference type="EC" id="2.7.13.3"/>
    </reaction>
</comment>
<dbReference type="EC" id="2.7.13.3" evidence="2"/>
<keyword evidence="3 7" id="KW-0597">Phosphoprotein</keyword>
<proteinExistence type="predicted"/>
<dbReference type="InterPro" id="IPR004358">
    <property type="entry name" value="Sig_transdc_His_kin-like_C"/>
</dbReference>
<keyword evidence="6" id="KW-0902">Two-component regulatory system</keyword>
<feature type="transmembrane region" description="Helical" evidence="8">
    <location>
        <begin position="5"/>
        <end position="23"/>
    </location>
</feature>
<gene>
    <name evidence="13" type="ORF">GCM10023230_19990</name>
</gene>
<dbReference type="PROSITE" id="PS50110">
    <property type="entry name" value="RESPONSE_REGULATORY"/>
    <property type="match status" value="1"/>
</dbReference>
<dbReference type="InterPro" id="IPR011123">
    <property type="entry name" value="Y_Y_Y"/>
</dbReference>
<dbReference type="InterPro" id="IPR011110">
    <property type="entry name" value="Reg_prop"/>
</dbReference>
<dbReference type="PRINTS" id="PR00344">
    <property type="entry name" value="BCTRLSENSOR"/>
</dbReference>
<dbReference type="CDD" id="cd00130">
    <property type="entry name" value="PAS"/>
    <property type="match status" value="2"/>
</dbReference>
<dbReference type="PROSITE" id="PS50109">
    <property type="entry name" value="HIS_KIN"/>
    <property type="match status" value="1"/>
</dbReference>
<feature type="transmembrane region" description="Helical" evidence="8">
    <location>
        <begin position="892"/>
        <end position="911"/>
    </location>
</feature>
<feature type="domain" description="Response regulatory" evidence="10">
    <location>
        <begin position="1933"/>
        <end position="2049"/>
    </location>
</feature>
<dbReference type="Pfam" id="PF00072">
    <property type="entry name" value="Response_reg"/>
    <property type="match status" value="1"/>
</dbReference>
<dbReference type="Pfam" id="PF07494">
    <property type="entry name" value="Reg_prop"/>
    <property type="match status" value="1"/>
</dbReference>
<dbReference type="SMART" id="SM00387">
    <property type="entry name" value="HATPase_c"/>
    <property type="match status" value="1"/>
</dbReference>
<protein>
    <recommendedName>
        <fullName evidence="2">histidine kinase</fullName>
        <ecNumber evidence="2">2.7.13.3</ecNumber>
    </recommendedName>
</protein>
<dbReference type="InterPro" id="IPR000700">
    <property type="entry name" value="PAS-assoc_C"/>
</dbReference>
<evidence type="ECO:0000256" key="7">
    <source>
        <dbReference type="PROSITE-ProRule" id="PRU00169"/>
    </source>
</evidence>
<dbReference type="SMART" id="SM00091">
    <property type="entry name" value="PAS"/>
    <property type="match status" value="3"/>
</dbReference>
<dbReference type="Pfam" id="PF00989">
    <property type="entry name" value="PAS"/>
    <property type="match status" value="1"/>
</dbReference>
<dbReference type="Gene3D" id="1.10.287.130">
    <property type="match status" value="1"/>
</dbReference>
<feature type="transmembrane region" description="Helical" evidence="8">
    <location>
        <begin position="744"/>
        <end position="765"/>
    </location>
</feature>
<dbReference type="SUPFAM" id="SSF55781">
    <property type="entry name" value="GAF domain-like"/>
    <property type="match status" value="2"/>
</dbReference>
<evidence type="ECO:0000259" key="9">
    <source>
        <dbReference type="PROSITE" id="PS50109"/>
    </source>
</evidence>
<dbReference type="Gene3D" id="3.30.565.10">
    <property type="entry name" value="Histidine kinase-like ATPase, C-terminal domain"/>
    <property type="match status" value="1"/>
</dbReference>
<dbReference type="Gene3D" id="3.40.50.2300">
    <property type="match status" value="1"/>
</dbReference>
<comment type="caution">
    <text evidence="13">The sequence shown here is derived from an EMBL/GenBank/DDBJ whole genome shotgun (WGS) entry which is preliminary data.</text>
</comment>
<dbReference type="Pfam" id="PF08447">
    <property type="entry name" value="PAS_3"/>
    <property type="match status" value="1"/>
</dbReference>
<dbReference type="InterPro" id="IPR036890">
    <property type="entry name" value="HATPase_C_sf"/>
</dbReference>
<evidence type="ECO:0000313" key="14">
    <source>
        <dbReference type="Proteomes" id="UP001500141"/>
    </source>
</evidence>
<dbReference type="NCBIfam" id="TIGR00229">
    <property type="entry name" value="sensory_box"/>
    <property type="match status" value="3"/>
</dbReference>
<dbReference type="PROSITE" id="PS50113">
    <property type="entry name" value="PAC"/>
    <property type="match status" value="2"/>
</dbReference>
<dbReference type="InterPro" id="IPR003594">
    <property type="entry name" value="HATPase_dom"/>
</dbReference>
<dbReference type="InterPro" id="IPR001789">
    <property type="entry name" value="Sig_transdc_resp-reg_receiver"/>
</dbReference>
<evidence type="ECO:0000259" key="10">
    <source>
        <dbReference type="PROSITE" id="PS50110"/>
    </source>
</evidence>
<sequence>MLKKYFYFIILYFITIHVSGQIYDFRRIDQEDGLSSANINVVFQDSRDYLWIGTDGGGLIKYDGISYEIFDQNKGLSGEFITDIVEDQRGNLVIGTKYNGVYIYDGLHFFKEFNESNNKITSNLVFKAINTRKGIIVVTSHELFLIKPNYEINTLLKFSKPFKQINAAVEAKSGQLLLASENGVFSFEKGILTPFFPNEVNGRTTVSKSPNGKVFIGTDKAELFTYENDKLSKPDIIKDNNGKPFSIKNVYVTKRESKWLSSYDTKGVCLSHGSFHVFFDKSNGFDGDLVNSFFQDKTKNLYIATSATGLFVTSPQQFINFSNIEALSSSSAFCVFKNNDKLYFSQDSKFVNEVLFKGTNEIKLLRKLPVQDSRAGFIDNNKKSVFGCSEGLAILEKGGIRKIDLRKFVNNEDLKVTSLFQNKEGEYFVGTFGHGLFILDKNFRLVTRIKRNMNFSDNVSTILELSNNNWYLGSSDGLFILKRKKRKFYLTKKIFADVISVGTKDSYGNFWFSGDKKLIFIDKNFNKKIYTEKNGLLSTLIYTLIANNEGDLLIGTNFGLAKVKIDGEGKIIYINNYNSKNGFTGLETNMRAQYKDEEGDIYLATVKGLYQCLGSYRTNFNENVKVKITGLALFNDSKKWEASKNHWENLPPQGYIFDENDDDLTFTYLTINNNISKNASYSYILEGLEKAKWSKPTQQRSINYSNLSFGNYTFKVRVVDNIGRPISPIASYAFRIEKPFYLSWWFIIGGIAIIYLVISLIFTKTAKYNKDFVKNYAEADSSNEQFGLYFLFLGILIPLIDFIIEITNVREVETLQFNILVGIILIGVYLLSKKIKIIQNNLRYLFALFLFIYAVETVRKMIFFPNNIAAFLDFLVAFFLSYSVFKTIRYYWLYVFLVFGLIIALYTSNAITREVMVAFLYSCFIIAILNQVRYIVNLNAKDKFLFADNIVNKGTSLVLAVNKKGEVVYCSETIQQILGYNVYEVKGMNYWKLTEDDEFSTINYKISEGLYIRKLKCKDGSYKFIQWKDSKYSDDLYVGIGQDVTEQVEVQNQYKKLIESASDMIYETDIKGYFTFINKFTEKLLGFSREEYIGKHFTSLIHPDYTEQVIQFYVNTSLDGDEIPFLEFPVLKKSGEKLWVSQKVSLSRNTDGKVIGYAAIARDITILKNIEKEQKNRQEKNELYNKTINKLVTKIYPEETSFVDILKEILKSSAIGANIDRISYWNYSRTALDCIILYKLYEDSFIGNFTTNLSECPNYFKALENDNIIIASDVYNTESVREFVDEYLPQNDIKSMLDVPIIFNGEIAAILCFEITHEFRKWDNDDINFARSVADVIAIAIESQKRLETEEKLKIKTEILSAIAISTEKLLKGKDLNTIFDDIFPIIGKASKIDRVYYFQDDPATKTLSQKNEWVNANISVQLDNPLLQNLPYEKSQEFLDFIMENKVYNAVVDEVKNPDIKKRWKDQGILTILIFPIFVKNQFYGSIGFDDCTNGRKWSDDEIGVLQILANNISTAIERVQNEGLLQESEQRFKLLTNNIPGTVYLSENDENWTKIFLNDEIEVLTGYKKSLFLDKQISLIDLVHPDDRQNLKEYTTERIENHSSFHVVYRLRKSSGDYIWVEEFGDVILRDGKIAFIEGILFDITAKKEIESEIKAREYAEASSKAKSEFLANMSHEIRTPLNAIIGFSSILKETQLDNSQQEYLATVNHSADILLDVVNDILDFSKIETGKLELEYKKTNLYELSHQIIDIIRFDSEQKNISLSLKIDKEVPKYIVTDALRIKQVLLNLLSNAVKFTNKGKVQFQIEFIGKTETNAKLKFSVIDSGIGIKKANQEKIFEPFSQEDNSTTRKYGGTGLGLAISNKILKLMYSKLELESEINKGSTFYFELEAKYFEDTIDSEYDIDVREMEVNYEDISLIHKKSVFSSSKRVLVVEDNKINMLLARTMIKKIIPDAIIFEASNGKIGVEKCSEVNPDLVLLDIQMPIKNGYEAALDIRKFNPKVPIVALTAGTIKGEKEKCIESGMNDYISKPIDKDIFESILFKWLQQN</sequence>
<dbReference type="SUPFAM" id="SSF55874">
    <property type="entry name" value="ATPase domain of HSP90 chaperone/DNA topoisomerase II/histidine kinase"/>
    <property type="match status" value="1"/>
</dbReference>
<keyword evidence="8" id="KW-0812">Transmembrane</keyword>
<evidence type="ECO:0000256" key="3">
    <source>
        <dbReference type="ARBA" id="ARBA00022553"/>
    </source>
</evidence>
<dbReference type="InterPro" id="IPR013783">
    <property type="entry name" value="Ig-like_fold"/>
</dbReference>
<dbReference type="Gene3D" id="2.60.40.10">
    <property type="entry name" value="Immunoglobulins"/>
    <property type="match status" value="1"/>
</dbReference>
<dbReference type="InterPro" id="IPR015943">
    <property type="entry name" value="WD40/YVTN_repeat-like_dom_sf"/>
</dbReference>
<evidence type="ECO:0000256" key="2">
    <source>
        <dbReference type="ARBA" id="ARBA00012438"/>
    </source>
</evidence>
<dbReference type="CDD" id="cd00082">
    <property type="entry name" value="HisKA"/>
    <property type="match status" value="1"/>
</dbReference>
<dbReference type="SUPFAM" id="SSF55785">
    <property type="entry name" value="PYP-like sensor domain (PAS domain)"/>
    <property type="match status" value="3"/>
</dbReference>
<evidence type="ECO:0000259" key="12">
    <source>
        <dbReference type="PROSITE" id="PS50113"/>
    </source>
</evidence>
<organism evidence="13 14">
    <name type="scientific">Flavobacterium hankyongi</name>
    <dbReference type="NCBI Taxonomy" id="1176532"/>
    <lineage>
        <taxon>Bacteria</taxon>
        <taxon>Pseudomonadati</taxon>
        <taxon>Bacteroidota</taxon>
        <taxon>Flavobacteriia</taxon>
        <taxon>Flavobacteriales</taxon>
        <taxon>Flavobacteriaceae</taxon>
        <taxon>Flavobacterium</taxon>
    </lineage>
</organism>
<evidence type="ECO:0000256" key="6">
    <source>
        <dbReference type="ARBA" id="ARBA00023012"/>
    </source>
</evidence>
<feature type="transmembrane region" description="Helical" evidence="8">
    <location>
        <begin position="815"/>
        <end position="832"/>
    </location>
</feature>
<feature type="domain" description="PAC" evidence="12">
    <location>
        <begin position="1124"/>
        <end position="1176"/>
    </location>
</feature>
<dbReference type="PANTHER" id="PTHR45339:SF1">
    <property type="entry name" value="HYBRID SIGNAL TRANSDUCTION HISTIDINE KINASE J"/>
    <property type="match status" value="1"/>
</dbReference>
<dbReference type="InterPro" id="IPR000014">
    <property type="entry name" value="PAS"/>
</dbReference>
<feature type="domain" description="PAS" evidence="11">
    <location>
        <begin position="1530"/>
        <end position="1604"/>
    </location>
</feature>
<feature type="transmembrane region" description="Helical" evidence="8">
    <location>
        <begin position="844"/>
        <end position="862"/>
    </location>
</feature>
<dbReference type="SUPFAM" id="SSF63829">
    <property type="entry name" value="Calcium-dependent phosphotriesterase"/>
    <property type="match status" value="2"/>
</dbReference>
<feature type="domain" description="PAS" evidence="11">
    <location>
        <begin position="1050"/>
        <end position="1121"/>
    </location>
</feature>
<dbReference type="Pfam" id="PF07495">
    <property type="entry name" value="Y_Y_Y"/>
    <property type="match status" value="1"/>
</dbReference>
<dbReference type="Pfam" id="PF02518">
    <property type="entry name" value="HATPase_c"/>
    <property type="match status" value="1"/>
</dbReference>
<keyword evidence="4" id="KW-0808">Transferase</keyword>
<dbReference type="PROSITE" id="PS50112">
    <property type="entry name" value="PAS"/>
    <property type="match status" value="3"/>
</dbReference>
<evidence type="ECO:0000256" key="5">
    <source>
        <dbReference type="ARBA" id="ARBA00022777"/>
    </source>
</evidence>
<dbReference type="Proteomes" id="UP001500141">
    <property type="component" value="Unassembled WGS sequence"/>
</dbReference>
<dbReference type="SMART" id="SM00388">
    <property type="entry name" value="HisKA"/>
    <property type="match status" value="1"/>
</dbReference>
<dbReference type="InterPro" id="IPR036097">
    <property type="entry name" value="HisK_dim/P_sf"/>
</dbReference>
<evidence type="ECO:0000256" key="8">
    <source>
        <dbReference type="SAM" id="Phobius"/>
    </source>
</evidence>
<dbReference type="InterPro" id="IPR005467">
    <property type="entry name" value="His_kinase_dom"/>
</dbReference>
<dbReference type="Gene3D" id="2.130.10.10">
    <property type="entry name" value="YVTN repeat-like/Quinoprotein amine dehydrogenase"/>
    <property type="match status" value="2"/>
</dbReference>
<reference evidence="14" key="1">
    <citation type="journal article" date="2019" name="Int. J. Syst. Evol. Microbiol.">
        <title>The Global Catalogue of Microorganisms (GCM) 10K type strain sequencing project: providing services to taxonomists for standard genome sequencing and annotation.</title>
        <authorList>
            <consortium name="The Broad Institute Genomics Platform"/>
            <consortium name="The Broad Institute Genome Sequencing Center for Infectious Disease"/>
            <person name="Wu L."/>
            <person name="Ma J."/>
        </authorList>
    </citation>
    <scope>NUCLEOTIDE SEQUENCE [LARGE SCALE GENOMIC DNA]</scope>
    <source>
        <strain evidence="14">JCM 18198</strain>
    </source>
</reference>
<dbReference type="RefSeq" id="WP_264542291.1">
    <property type="nucleotide sequence ID" value="NZ_BAABIP010000017.1"/>
</dbReference>
<keyword evidence="8" id="KW-0472">Membrane</keyword>
<feature type="domain" description="PAS" evidence="11">
    <location>
        <begin position="950"/>
        <end position="989"/>
    </location>
</feature>
<dbReference type="Pfam" id="PF13426">
    <property type="entry name" value="PAS_9"/>
    <property type="match status" value="1"/>
</dbReference>
<dbReference type="PANTHER" id="PTHR45339">
    <property type="entry name" value="HYBRID SIGNAL TRANSDUCTION HISTIDINE KINASE J"/>
    <property type="match status" value="1"/>
</dbReference>
<evidence type="ECO:0000256" key="1">
    <source>
        <dbReference type="ARBA" id="ARBA00000085"/>
    </source>
</evidence>
<dbReference type="Pfam" id="PF01590">
    <property type="entry name" value="GAF"/>
    <property type="match status" value="2"/>
</dbReference>
<evidence type="ECO:0000313" key="13">
    <source>
        <dbReference type="EMBL" id="GAA4769917.1"/>
    </source>
</evidence>
<dbReference type="CDD" id="cd17546">
    <property type="entry name" value="REC_hyHK_CKI1_RcsC-like"/>
    <property type="match status" value="1"/>
</dbReference>